<dbReference type="AlphaFoldDB" id="A0A1L9WIN0"/>
<dbReference type="Proteomes" id="UP000184546">
    <property type="component" value="Unassembled WGS sequence"/>
</dbReference>
<feature type="signal peptide" evidence="1">
    <location>
        <begin position="1"/>
        <end position="20"/>
    </location>
</feature>
<dbReference type="OMA" id="WGCVNAG"/>
<name>A0A1L9WIN0_ASPA1</name>
<feature type="chain" id="PRO_5012273543" description="Cyanovirin-N domain-containing protein" evidence="1">
    <location>
        <begin position="21"/>
        <end position="103"/>
    </location>
</feature>
<dbReference type="VEuPathDB" id="FungiDB:ASPACDRAFT_47379"/>
<sequence>MKLISTLIATTLALAASVRAADCTTGLNYCSGVLDDVDPRYNAIMRNLIIQRNGNNWWTDISDTPDNYLWHCESGGGLSIVRGCNYGCVNAGAGSSDYCRWQS</sequence>
<dbReference type="EMBL" id="KV878987">
    <property type="protein sequence ID" value="OJJ96019.1"/>
    <property type="molecule type" value="Genomic_DNA"/>
</dbReference>
<accession>A0A1L9WIN0</accession>
<proteinExistence type="predicted"/>
<organism evidence="2 3">
    <name type="scientific">Aspergillus aculeatus (strain ATCC 16872 / CBS 172.66 / WB 5094)</name>
    <dbReference type="NCBI Taxonomy" id="690307"/>
    <lineage>
        <taxon>Eukaryota</taxon>
        <taxon>Fungi</taxon>
        <taxon>Dikarya</taxon>
        <taxon>Ascomycota</taxon>
        <taxon>Pezizomycotina</taxon>
        <taxon>Eurotiomycetes</taxon>
        <taxon>Eurotiomycetidae</taxon>
        <taxon>Eurotiales</taxon>
        <taxon>Aspergillaceae</taxon>
        <taxon>Aspergillus</taxon>
        <taxon>Aspergillus subgen. Circumdati</taxon>
    </lineage>
</organism>
<evidence type="ECO:0008006" key="4">
    <source>
        <dbReference type="Google" id="ProtNLM"/>
    </source>
</evidence>
<reference evidence="3" key="1">
    <citation type="journal article" date="2017" name="Genome Biol.">
        <title>Comparative genomics reveals high biological diversity and specific adaptations in the industrially and medically important fungal genus Aspergillus.</title>
        <authorList>
            <person name="de Vries R.P."/>
            <person name="Riley R."/>
            <person name="Wiebenga A."/>
            <person name="Aguilar-Osorio G."/>
            <person name="Amillis S."/>
            <person name="Uchima C.A."/>
            <person name="Anderluh G."/>
            <person name="Asadollahi M."/>
            <person name="Askin M."/>
            <person name="Barry K."/>
            <person name="Battaglia E."/>
            <person name="Bayram O."/>
            <person name="Benocci T."/>
            <person name="Braus-Stromeyer S.A."/>
            <person name="Caldana C."/>
            <person name="Canovas D."/>
            <person name="Cerqueira G.C."/>
            <person name="Chen F."/>
            <person name="Chen W."/>
            <person name="Choi C."/>
            <person name="Clum A."/>
            <person name="Dos Santos R.A."/>
            <person name="Damasio A.R."/>
            <person name="Diallinas G."/>
            <person name="Emri T."/>
            <person name="Fekete E."/>
            <person name="Flipphi M."/>
            <person name="Freyberg S."/>
            <person name="Gallo A."/>
            <person name="Gournas C."/>
            <person name="Habgood R."/>
            <person name="Hainaut M."/>
            <person name="Harispe M.L."/>
            <person name="Henrissat B."/>
            <person name="Hilden K.S."/>
            <person name="Hope R."/>
            <person name="Hossain A."/>
            <person name="Karabika E."/>
            <person name="Karaffa L."/>
            <person name="Karanyi Z."/>
            <person name="Krasevec N."/>
            <person name="Kuo A."/>
            <person name="Kusch H."/>
            <person name="LaButti K."/>
            <person name="Lagendijk E.L."/>
            <person name="Lapidus A."/>
            <person name="Levasseur A."/>
            <person name="Lindquist E."/>
            <person name="Lipzen A."/>
            <person name="Logrieco A.F."/>
            <person name="MacCabe A."/>
            <person name="Maekelae M.R."/>
            <person name="Malavazi I."/>
            <person name="Melin P."/>
            <person name="Meyer V."/>
            <person name="Mielnichuk N."/>
            <person name="Miskei M."/>
            <person name="Molnar A.P."/>
            <person name="Mule G."/>
            <person name="Ngan C.Y."/>
            <person name="Orejas M."/>
            <person name="Orosz E."/>
            <person name="Ouedraogo J.P."/>
            <person name="Overkamp K.M."/>
            <person name="Park H.-S."/>
            <person name="Perrone G."/>
            <person name="Piumi F."/>
            <person name="Punt P.J."/>
            <person name="Ram A.F."/>
            <person name="Ramon A."/>
            <person name="Rauscher S."/>
            <person name="Record E."/>
            <person name="Riano-Pachon D.M."/>
            <person name="Robert V."/>
            <person name="Roehrig J."/>
            <person name="Ruller R."/>
            <person name="Salamov A."/>
            <person name="Salih N.S."/>
            <person name="Samson R.A."/>
            <person name="Sandor E."/>
            <person name="Sanguinetti M."/>
            <person name="Schuetze T."/>
            <person name="Sepcic K."/>
            <person name="Shelest E."/>
            <person name="Sherlock G."/>
            <person name="Sophianopoulou V."/>
            <person name="Squina F.M."/>
            <person name="Sun H."/>
            <person name="Susca A."/>
            <person name="Todd R.B."/>
            <person name="Tsang A."/>
            <person name="Unkles S.E."/>
            <person name="van de Wiele N."/>
            <person name="van Rossen-Uffink D."/>
            <person name="Oliveira J.V."/>
            <person name="Vesth T.C."/>
            <person name="Visser J."/>
            <person name="Yu J.-H."/>
            <person name="Zhou M."/>
            <person name="Andersen M.R."/>
            <person name="Archer D.B."/>
            <person name="Baker S.E."/>
            <person name="Benoit I."/>
            <person name="Brakhage A.A."/>
            <person name="Braus G.H."/>
            <person name="Fischer R."/>
            <person name="Frisvad J.C."/>
            <person name="Goldman G.H."/>
            <person name="Houbraken J."/>
            <person name="Oakley B."/>
            <person name="Pocsi I."/>
            <person name="Scazzocchio C."/>
            <person name="Seiboth B."/>
            <person name="vanKuyk P.A."/>
            <person name="Wortman J."/>
            <person name="Dyer P.S."/>
            <person name="Grigoriev I.V."/>
        </authorList>
    </citation>
    <scope>NUCLEOTIDE SEQUENCE [LARGE SCALE GENOMIC DNA]</scope>
    <source>
        <strain evidence="3">ATCC 16872 / CBS 172.66 / WB 5094</strain>
    </source>
</reference>
<dbReference type="GeneID" id="30975761"/>
<gene>
    <name evidence="2" type="ORF">ASPACDRAFT_47379</name>
</gene>
<keyword evidence="3" id="KW-1185">Reference proteome</keyword>
<evidence type="ECO:0000313" key="3">
    <source>
        <dbReference type="Proteomes" id="UP000184546"/>
    </source>
</evidence>
<protein>
    <recommendedName>
        <fullName evidence="4">Cyanovirin-N domain-containing protein</fullName>
    </recommendedName>
</protein>
<evidence type="ECO:0000313" key="2">
    <source>
        <dbReference type="EMBL" id="OJJ96019.1"/>
    </source>
</evidence>
<evidence type="ECO:0000256" key="1">
    <source>
        <dbReference type="SAM" id="SignalP"/>
    </source>
</evidence>
<dbReference type="RefSeq" id="XP_020052359.1">
    <property type="nucleotide sequence ID" value="XM_020201947.1"/>
</dbReference>
<keyword evidence="1" id="KW-0732">Signal</keyword>
<dbReference type="OrthoDB" id="4503345at2759"/>